<evidence type="ECO:0000256" key="3">
    <source>
        <dbReference type="ARBA" id="ARBA00022989"/>
    </source>
</evidence>
<feature type="region of interest" description="Disordered" evidence="5">
    <location>
        <begin position="72"/>
        <end position="91"/>
    </location>
</feature>
<evidence type="ECO:0000313" key="9">
    <source>
        <dbReference type="Proteomes" id="UP000234145"/>
    </source>
</evidence>
<evidence type="ECO:0000259" key="7">
    <source>
        <dbReference type="PROSITE" id="PS50850"/>
    </source>
</evidence>
<keyword evidence="2 6" id="KW-0812">Transmembrane</keyword>
<dbReference type="GO" id="GO:0016020">
    <property type="term" value="C:membrane"/>
    <property type="evidence" value="ECO:0007669"/>
    <property type="project" value="UniProtKB-ARBA"/>
</dbReference>
<protein>
    <recommendedName>
        <fullName evidence="7">Major facilitator superfamily (MFS) profile domain-containing protein</fullName>
    </recommendedName>
</protein>
<organism evidence="8 9">
    <name type="scientific">Candidatus Desantisbacteria bacterium CG_4_10_14_0_8_um_filter_39_17</name>
    <dbReference type="NCBI Taxonomy" id="1974542"/>
    <lineage>
        <taxon>Bacteria</taxon>
        <taxon>Candidatus Desantisiibacteriota</taxon>
    </lineage>
</organism>
<name>A0A2H9P9D6_9BACT</name>
<dbReference type="Pfam" id="PF07690">
    <property type="entry name" value="MFS_1"/>
    <property type="match status" value="1"/>
</dbReference>
<proteinExistence type="predicted"/>
<feature type="transmembrane region" description="Helical" evidence="6">
    <location>
        <begin position="194"/>
        <end position="219"/>
    </location>
</feature>
<dbReference type="InterPro" id="IPR020846">
    <property type="entry name" value="MFS_dom"/>
</dbReference>
<dbReference type="InterPro" id="IPR036259">
    <property type="entry name" value="MFS_trans_sf"/>
</dbReference>
<feature type="transmembrane region" description="Helical" evidence="6">
    <location>
        <begin position="231"/>
        <end position="251"/>
    </location>
</feature>
<dbReference type="AlphaFoldDB" id="A0A2H9P9D6"/>
<feature type="domain" description="Major facilitator superfamily (MFS) profile" evidence="7">
    <location>
        <begin position="1"/>
        <end position="285"/>
    </location>
</feature>
<dbReference type="InterPro" id="IPR051337">
    <property type="entry name" value="OPA_Antiporter"/>
</dbReference>
<dbReference type="PANTHER" id="PTHR43826:SF3">
    <property type="entry name" value="GLUCOSE-6-PHOSPHATE EXCHANGER SLC37A4"/>
    <property type="match status" value="1"/>
</dbReference>
<feature type="transmembrane region" description="Helical" evidence="6">
    <location>
        <begin position="21"/>
        <end position="39"/>
    </location>
</feature>
<sequence>MSHWFPHEKRGTISGLFGTSYHMGNVISLFLAGAILLHFKWRAVFWFPALLFFVSGIQFLILEKDNPESAGFKPKANTEQDSLSAENSDSGSRHFLVNPRLWQIGFASLSLNIMAWGFIYWVPTYLYEKIGYSISGAAFRTLLFPLAGCAGAVFAGWMTDKLPGYRRTPVIVVMLLLAALLTLILPAIPSGMKIAMLICLALMGFLIDGPHVLLAMTLAMDYGGKKRSASAAGFVDAMNYIGAAIGAFVAGYLVDRCGWQPAFHFWTAAVLATVVIMLPMWRNEK</sequence>
<dbReference type="Proteomes" id="UP000234145">
    <property type="component" value="Unassembled WGS sequence"/>
</dbReference>
<dbReference type="GO" id="GO:0012505">
    <property type="term" value="C:endomembrane system"/>
    <property type="evidence" value="ECO:0007669"/>
    <property type="project" value="UniProtKB-SubCell"/>
</dbReference>
<evidence type="ECO:0000256" key="4">
    <source>
        <dbReference type="ARBA" id="ARBA00023136"/>
    </source>
</evidence>
<feature type="transmembrane region" description="Helical" evidence="6">
    <location>
        <begin position="170"/>
        <end position="188"/>
    </location>
</feature>
<evidence type="ECO:0000256" key="2">
    <source>
        <dbReference type="ARBA" id="ARBA00022692"/>
    </source>
</evidence>
<feature type="transmembrane region" description="Helical" evidence="6">
    <location>
        <begin position="263"/>
        <end position="281"/>
    </location>
</feature>
<dbReference type="PANTHER" id="PTHR43826">
    <property type="entry name" value="GLUCOSE-6-PHOSPHATE EXCHANGER SLC37A4"/>
    <property type="match status" value="1"/>
</dbReference>
<gene>
    <name evidence="8" type="ORF">COY51_07065</name>
</gene>
<comment type="caution">
    <text evidence="8">The sequence shown here is derived from an EMBL/GenBank/DDBJ whole genome shotgun (WGS) entry which is preliminary data.</text>
</comment>
<feature type="transmembrane region" description="Helical" evidence="6">
    <location>
        <begin position="134"/>
        <end position="158"/>
    </location>
</feature>
<accession>A0A2H9P9D6</accession>
<evidence type="ECO:0000256" key="1">
    <source>
        <dbReference type="ARBA" id="ARBA00004127"/>
    </source>
</evidence>
<dbReference type="InterPro" id="IPR011701">
    <property type="entry name" value="MFS"/>
</dbReference>
<dbReference type="GO" id="GO:0035435">
    <property type="term" value="P:phosphate ion transmembrane transport"/>
    <property type="evidence" value="ECO:0007669"/>
    <property type="project" value="TreeGrafter"/>
</dbReference>
<evidence type="ECO:0000256" key="5">
    <source>
        <dbReference type="SAM" id="MobiDB-lite"/>
    </source>
</evidence>
<keyword evidence="3 6" id="KW-1133">Transmembrane helix</keyword>
<dbReference type="Gene3D" id="1.20.1250.20">
    <property type="entry name" value="MFS general substrate transporter like domains"/>
    <property type="match status" value="2"/>
</dbReference>
<comment type="subcellular location">
    <subcellularLocation>
        <location evidence="1">Endomembrane system</location>
        <topology evidence="1">Multi-pass membrane protein</topology>
    </subcellularLocation>
</comment>
<dbReference type="SUPFAM" id="SSF103473">
    <property type="entry name" value="MFS general substrate transporter"/>
    <property type="match status" value="1"/>
</dbReference>
<evidence type="ECO:0000313" key="8">
    <source>
        <dbReference type="EMBL" id="PIZ14876.1"/>
    </source>
</evidence>
<feature type="compositionally biased region" description="Polar residues" evidence="5">
    <location>
        <begin position="77"/>
        <end position="90"/>
    </location>
</feature>
<keyword evidence="4 6" id="KW-0472">Membrane</keyword>
<evidence type="ECO:0000256" key="6">
    <source>
        <dbReference type="SAM" id="Phobius"/>
    </source>
</evidence>
<feature type="transmembrane region" description="Helical" evidence="6">
    <location>
        <begin position="45"/>
        <end position="62"/>
    </location>
</feature>
<dbReference type="GO" id="GO:0061513">
    <property type="term" value="F:glucose 6-phosphate:phosphate antiporter activity"/>
    <property type="evidence" value="ECO:0007669"/>
    <property type="project" value="TreeGrafter"/>
</dbReference>
<dbReference type="PROSITE" id="PS50850">
    <property type="entry name" value="MFS"/>
    <property type="match status" value="1"/>
</dbReference>
<feature type="transmembrane region" description="Helical" evidence="6">
    <location>
        <begin position="101"/>
        <end position="122"/>
    </location>
</feature>
<dbReference type="EMBL" id="PFMS01000120">
    <property type="protein sequence ID" value="PIZ14876.1"/>
    <property type="molecule type" value="Genomic_DNA"/>
</dbReference>
<reference evidence="9" key="1">
    <citation type="submission" date="2017-09" db="EMBL/GenBank/DDBJ databases">
        <title>Depth-based differentiation of microbial function through sediment-hosted aquifers and enrichment of novel symbionts in the deep terrestrial subsurface.</title>
        <authorList>
            <person name="Probst A.J."/>
            <person name="Ladd B."/>
            <person name="Jarett J.K."/>
            <person name="Geller-Mcgrath D.E."/>
            <person name="Sieber C.M.K."/>
            <person name="Emerson J.B."/>
            <person name="Anantharaman K."/>
            <person name="Thomas B.C."/>
            <person name="Malmstrom R."/>
            <person name="Stieglmeier M."/>
            <person name="Klingl A."/>
            <person name="Woyke T."/>
            <person name="Ryan C.M."/>
            <person name="Banfield J.F."/>
        </authorList>
    </citation>
    <scope>NUCLEOTIDE SEQUENCE [LARGE SCALE GENOMIC DNA]</scope>
</reference>